<dbReference type="InterPro" id="IPR000504">
    <property type="entry name" value="RRM_dom"/>
</dbReference>
<dbReference type="InterPro" id="IPR012677">
    <property type="entry name" value="Nucleotide-bd_a/b_plait_sf"/>
</dbReference>
<feature type="compositionally biased region" description="Acidic residues" evidence="5">
    <location>
        <begin position="1"/>
        <end position="12"/>
    </location>
</feature>
<feature type="region of interest" description="Disordered" evidence="5">
    <location>
        <begin position="652"/>
        <end position="696"/>
    </location>
</feature>
<name>A0AAD7AII0_9AGAR</name>
<feature type="compositionally biased region" description="Low complexity" evidence="5">
    <location>
        <begin position="554"/>
        <end position="571"/>
    </location>
</feature>
<dbReference type="InterPro" id="IPR035979">
    <property type="entry name" value="RBD_domain_sf"/>
</dbReference>
<dbReference type="CDD" id="cd00590">
    <property type="entry name" value="RRM_SF"/>
    <property type="match status" value="2"/>
</dbReference>
<dbReference type="SMART" id="SM00517">
    <property type="entry name" value="PolyA"/>
    <property type="match status" value="1"/>
</dbReference>
<evidence type="ECO:0000256" key="4">
    <source>
        <dbReference type="PROSITE-ProRule" id="PRU00176"/>
    </source>
</evidence>
<evidence type="ECO:0000259" key="7">
    <source>
        <dbReference type="PROSITE" id="PS51309"/>
    </source>
</evidence>
<gene>
    <name evidence="8" type="ORF">DFH08DRAFT_413199</name>
</gene>
<dbReference type="PROSITE" id="PS50102">
    <property type="entry name" value="RRM"/>
    <property type="match status" value="2"/>
</dbReference>
<dbReference type="Pfam" id="PF00076">
    <property type="entry name" value="RRM_1"/>
    <property type="match status" value="3"/>
</dbReference>
<dbReference type="PROSITE" id="PS51309">
    <property type="entry name" value="PABC"/>
    <property type="match status" value="1"/>
</dbReference>
<keyword evidence="9" id="KW-1185">Reference proteome</keyword>
<dbReference type="Pfam" id="PF00658">
    <property type="entry name" value="MLLE"/>
    <property type="match status" value="1"/>
</dbReference>
<comment type="caution">
    <text evidence="8">The sequence shown here is derived from an EMBL/GenBank/DDBJ whole genome shotgun (WGS) entry which is preliminary data.</text>
</comment>
<evidence type="ECO:0000256" key="2">
    <source>
        <dbReference type="ARBA" id="ARBA00022737"/>
    </source>
</evidence>
<feature type="compositionally biased region" description="Low complexity" evidence="5">
    <location>
        <begin position="674"/>
        <end position="692"/>
    </location>
</feature>
<dbReference type="InterPro" id="IPR002004">
    <property type="entry name" value="PABP_HYD_C"/>
</dbReference>
<dbReference type="Proteomes" id="UP001218218">
    <property type="component" value="Unassembled WGS sequence"/>
</dbReference>
<dbReference type="SMART" id="SM00360">
    <property type="entry name" value="RRM"/>
    <property type="match status" value="3"/>
</dbReference>
<keyword evidence="3 4" id="KW-0694">RNA-binding</keyword>
<dbReference type="SUPFAM" id="SSF63570">
    <property type="entry name" value="PABC (PABP) domain"/>
    <property type="match status" value="1"/>
</dbReference>
<feature type="domain" description="PABC" evidence="7">
    <location>
        <begin position="736"/>
        <end position="810"/>
    </location>
</feature>
<comment type="similarity">
    <text evidence="1">Belongs to the polyadenylate-binding protein type-1 family.</text>
</comment>
<dbReference type="Gene3D" id="3.30.70.330">
    <property type="match status" value="3"/>
</dbReference>
<feature type="region of interest" description="Disordered" evidence="5">
    <location>
        <begin position="502"/>
        <end position="574"/>
    </location>
</feature>
<dbReference type="SUPFAM" id="SSF54928">
    <property type="entry name" value="RNA-binding domain, RBD"/>
    <property type="match status" value="2"/>
</dbReference>
<dbReference type="AlphaFoldDB" id="A0AAD7AII0"/>
<proteinExistence type="inferred from homology"/>
<feature type="region of interest" description="Disordered" evidence="5">
    <location>
        <begin position="1"/>
        <end position="22"/>
    </location>
</feature>
<feature type="domain" description="RRM" evidence="6">
    <location>
        <begin position="274"/>
        <end position="351"/>
    </location>
</feature>
<dbReference type="InterPro" id="IPR036053">
    <property type="entry name" value="PABP-dom"/>
</dbReference>
<feature type="region of interest" description="Disordered" evidence="5">
    <location>
        <begin position="362"/>
        <end position="421"/>
    </location>
</feature>
<sequence length="810" mass="86905">MESEYQQEEQYGENEQYGPQPHPILHEPLLYISNLPPYVSDDNIAVAFVTCGPFRPKIPRDGTNNPLNGTIEFKFLEKAEKALATLQSRPLPGLVPPVPLVLSPYPPTNPPTPLPPPSALPRLVKHLPVGYTDSQLYDIFRPFGALASVRMQHLGVDTGLVQFWNEDDARQAEEAMHCADVQNQNIAVQVYQPRRTASGGHGEFNPSAPSFVPSGSIYYPTPAQASQYSPPRGSPYRSPVQPVASFVHGPGQQVQLAPLSGPGSTSHSGLIDPCNLFCKNLDPDIDSNGLFTHFRQFGQIVSARVMRSETGESRGFGFVSYQTPDQASAALHAMNGVLLGTKQVVVRLHEPKQLRQEKLAHRFSGHNGHPRNSSGATSPTASEGGESIAGWSPRHHTSTLGSPVQATHYERPDRGRRGSGSYYNAALSGTLNLPMRYDDLYALSPVVRQEVLTGELSRRVKTMGLVPNTEVDSIVESLVQISLQDVVHCIEDPAKLTEQVNTIRQSLRPSKDSSPRKSPSPSASQDSRLLDPNALNATASAPEHPSTPISINASLSTPPRTSSPSGSVPPTSERERIHAAISKLESSRQAELTELLMSLPKRERAMCLFNVEILRAKLADAKVVLESSDDEGDAAAAEAVPVPITPQAKKIAVPTVGSGSKTSSPQTPDLSSRGPSATASPAPTTPSGNATSGNATAGHTVASLARLPAAEIIRLVSSSNATGLPVPKADPLVVQATDEFIDGLLDKPPQVQKQQLGDKLFKTVKSFGIKAAPKVTIALLDQEDLRALAHLMNSYPSVLKDKAQAIIPSK</sequence>
<feature type="compositionally biased region" description="Polar residues" evidence="5">
    <location>
        <begin position="370"/>
        <end position="381"/>
    </location>
</feature>
<dbReference type="PANTHER" id="PTHR24012">
    <property type="entry name" value="RNA BINDING PROTEIN"/>
    <property type="match status" value="1"/>
</dbReference>
<feature type="domain" description="RRM" evidence="6">
    <location>
        <begin position="123"/>
        <end position="193"/>
    </location>
</feature>
<organism evidence="8 9">
    <name type="scientific">Mycena albidolilacea</name>
    <dbReference type="NCBI Taxonomy" id="1033008"/>
    <lineage>
        <taxon>Eukaryota</taxon>
        <taxon>Fungi</taxon>
        <taxon>Dikarya</taxon>
        <taxon>Basidiomycota</taxon>
        <taxon>Agaricomycotina</taxon>
        <taxon>Agaricomycetes</taxon>
        <taxon>Agaricomycetidae</taxon>
        <taxon>Agaricales</taxon>
        <taxon>Marasmiineae</taxon>
        <taxon>Mycenaceae</taxon>
        <taxon>Mycena</taxon>
    </lineage>
</organism>
<dbReference type="GO" id="GO:0003723">
    <property type="term" value="F:RNA binding"/>
    <property type="evidence" value="ECO:0007669"/>
    <property type="project" value="UniProtKB-UniRule"/>
</dbReference>
<dbReference type="EMBL" id="JARIHO010000006">
    <property type="protein sequence ID" value="KAJ7359586.1"/>
    <property type="molecule type" value="Genomic_DNA"/>
</dbReference>
<dbReference type="Gene3D" id="1.10.1900.10">
    <property type="entry name" value="c-terminal domain of poly(a) binding protein"/>
    <property type="match status" value="1"/>
</dbReference>
<evidence type="ECO:0000256" key="1">
    <source>
        <dbReference type="ARBA" id="ARBA00008557"/>
    </source>
</evidence>
<evidence type="ECO:0000256" key="5">
    <source>
        <dbReference type="SAM" id="MobiDB-lite"/>
    </source>
</evidence>
<accession>A0AAD7AII0</accession>
<evidence type="ECO:0000313" key="8">
    <source>
        <dbReference type="EMBL" id="KAJ7359586.1"/>
    </source>
</evidence>
<feature type="compositionally biased region" description="Polar residues" evidence="5">
    <location>
        <begin position="657"/>
        <end position="670"/>
    </location>
</feature>
<evidence type="ECO:0000259" key="6">
    <source>
        <dbReference type="PROSITE" id="PS50102"/>
    </source>
</evidence>
<keyword evidence="2" id="KW-0677">Repeat</keyword>
<evidence type="ECO:0008006" key="10">
    <source>
        <dbReference type="Google" id="ProtNLM"/>
    </source>
</evidence>
<protein>
    <recommendedName>
        <fullName evidence="10">Polyadenylate tail-binding protein</fullName>
    </recommendedName>
</protein>
<evidence type="ECO:0000313" key="9">
    <source>
        <dbReference type="Proteomes" id="UP001218218"/>
    </source>
</evidence>
<reference evidence="8" key="1">
    <citation type="submission" date="2023-03" db="EMBL/GenBank/DDBJ databases">
        <title>Massive genome expansion in bonnet fungi (Mycena s.s.) driven by repeated elements and novel gene families across ecological guilds.</title>
        <authorList>
            <consortium name="Lawrence Berkeley National Laboratory"/>
            <person name="Harder C.B."/>
            <person name="Miyauchi S."/>
            <person name="Viragh M."/>
            <person name="Kuo A."/>
            <person name="Thoen E."/>
            <person name="Andreopoulos B."/>
            <person name="Lu D."/>
            <person name="Skrede I."/>
            <person name="Drula E."/>
            <person name="Henrissat B."/>
            <person name="Morin E."/>
            <person name="Kohler A."/>
            <person name="Barry K."/>
            <person name="LaButti K."/>
            <person name="Morin E."/>
            <person name="Salamov A."/>
            <person name="Lipzen A."/>
            <person name="Mereny Z."/>
            <person name="Hegedus B."/>
            <person name="Baldrian P."/>
            <person name="Stursova M."/>
            <person name="Weitz H."/>
            <person name="Taylor A."/>
            <person name="Grigoriev I.V."/>
            <person name="Nagy L.G."/>
            <person name="Martin F."/>
            <person name="Kauserud H."/>
        </authorList>
    </citation>
    <scope>NUCLEOTIDE SEQUENCE</scope>
    <source>
        <strain evidence="8">CBHHK002</strain>
    </source>
</reference>
<evidence type="ECO:0000256" key="3">
    <source>
        <dbReference type="ARBA" id="ARBA00022884"/>
    </source>
</evidence>